<proteinExistence type="predicted"/>
<feature type="domain" description="Putative DNA-binding" evidence="1">
    <location>
        <begin position="7"/>
        <end position="95"/>
    </location>
</feature>
<reference evidence="2 3" key="1">
    <citation type="submission" date="2017-08" db="EMBL/GenBank/DDBJ databases">
        <title>Infants hospitalized years apart are colonized by the same room-sourced microbial strains.</title>
        <authorList>
            <person name="Brooks B."/>
            <person name="Olm M.R."/>
            <person name="Firek B.A."/>
            <person name="Baker R."/>
            <person name="Thomas B.C."/>
            <person name="Morowitz M.J."/>
            <person name="Banfield J.F."/>
        </authorList>
    </citation>
    <scope>NUCLEOTIDE SEQUENCE [LARGE SCALE GENOMIC DNA]</scope>
    <source>
        <strain evidence="2">S2_012_000_R2_81</strain>
    </source>
</reference>
<dbReference type="AlphaFoldDB" id="A0A2W5DNX2"/>
<dbReference type="EMBL" id="QFOD01000006">
    <property type="protein sequence ID" value="PZP33481.1"/>
    <property type="molecule type" value="Genomic_DNA"/>
</dbReference>
<accession>A0A2W5DNX2</accession>
<evidence type="ECO:0000313" key="3">
    <source>
        <dbReference type="Proteomes" id="UP000249633"/>
    </source>
</evidence>
<dbReference type="InterPro" id="IPR018640">
    <property type="entry name" value="DUF2063"/>
</dbReference>
<protein>
    <submittedName>
        <fullName evidence="2">DUF2063 domain-containing protein</fullName>
    </submittedName>
</protein>
<evidence type="ECO:0000259" key="1">
    <source>
        <dbReference type="Pfam" id="PF09836"/>
    </source>
</evidence>
<dbReference type="Pfam" id="PF09836">
    <property type="entry name" value="DUF2063"/>
    <property type="match status" value="1"/>
</dbReference>
<dbReference type="Proteomes" id="UP000249633">
    <property type="component" value="Unassembled WGS sequence"/>
</dbReference>
<dbReference type="InterPro" id="IPR044922">
    <property type="entry name" value="DUF2063_N_sf"/>
</dbReference>
<dbReference type="Gene3D" id="1.10.150.690">
    <property type="entry name" value="DUF2063"/>
    <property type="match status" value="1"/>
</dbReference>
<comment type="caution">
    <text evidence="2">The sequence shown here is derived from an EMBL/GenBank/DDBJ whole genome shotgun (WGS) entry which is preliminary data.</text>
</comment>
<evidence type="ECO:0000313" key="2">
    <source>
        <dbReference type="EMBL" id="PZP33481.1"/>
    </source>
</evidence>
<sequence>MSAGLHEQQRRLAAAIRDGAEPGDGLLAGDWAAGLAVYRHAYRARLLAALRDNYTVLARALGDEAFDALGLAYLDAQPSRTPSIRWFGAALADFMAGPAQDLVPHAALVDLARMDWALRQAFDAADEPLLQAGVLAALAPQDWAGLVLRLQPGVQRVALAHAVEPAWRSLREWEPESGDAQPELTPPEAHAHELLAWRQGLETRWRSLEPLEAALLAAVAKGLCFADLCEEAARHLGDAEAAAAAVVAALQRWLVDGLLVGADQRAS</sequence>
<gene>
    <name evidence="2" type="ORF">DI603_08950</name>
</gene>
<organism evidence="2 3">
    <name type="scientific">Roseateles depolymerans</name>
    <dbReference type="NCBI Taxonomy" id="76731"/>
    <lineage>
        <taxon>Bacteria</taxon>
        <taxon>Pseudomonadati</taxon>
        <taxon>Pseudomonadota</taxon>
        <taxon>Betaproteobacteria</taxon>
        <taxon>Burkholderiales</taxon>
        <taxon>Sphaerotilaceae</taxon>
        <taxon>Roseateles</taxon>
    </lineage>
</organism>
<name>A0A2W5DNX2_9BURK</name>